<evidence type="ECO:0000313" key="4">
    <source>
        <dbReference type="EMBL" id="KAI2647975.1"/>
    </source>
</evidence>
<evidence type="ECO:0000259" key="3">
    <source>
        <dbReference type="PROSITE" id="PS50158"/>
    </source>
</evidence>
<keyword evidence="1" id="KW-0479">Metal-binding</keyword>
<proteinExistence type="predicted"/>
<feature type="compositionally biased region" description="Basic and acidic residues" evidence="2">
    <location>
        <begin position="206"/>
        <end position="223"/>
    </location>
</feature>
<reference evidence="4 5" key="1">
    <citation type="submission" date="2022-01" db="EMBL/GenBank/DDBJ databases">
        <title>A high-quality chromosome-level genome assembly of rohu carp, Labeo rohita.</title>
        <authorList>
            <person name="Arick M.A. II"/>
            <person name="Hsu C.-Y."/>
            <person name="Magbanua Z."/>
            <person name="Pechanova O."/>
            <person name="Grover C."/>
            <person name="Miller E."/>
            <person name="Thrash A."/>
            <person name="Ezzel L."/>
            <person name="Alam S."/>
            <person name="Benzie J."/>
            <person name="Hamilton M."/>
            <person name="Karsi A."/>
            <person name="Lawrence M.L."/>
            <person name="Peterson D.G."/>
        </authorList>
    </citation>
    <scope>NUCLEOTIDE SEQUENCE [LARGE SCALE GENOMIC DNA]</scope>
    <source>
        <strain evidence="5">BAU-BD-2019</strain>
        <tissue evidence="4">Blood</tissue>
    </source>
</reference>
<dbReference type="InterPro" id="IPR036875">
    <property type="entry name" value="Znf_CCHC_sf"/>
</dbReference>
<dbReference type="SMART" id="SM00343">
    <property type="entry name" value="ZnF_C2HC"/>
    <property type="match status" value="2"/>
</dbReference>
<organism evidence="4 5">
    <name type="scientific">Labeo rohita</name>
    <name type="common">Indian major carp</name>
    <name type="synonym">Cyprinus rohita</name>
    <dbReference type="NCBI Taxonomy" id="84645"/>
    <lineage>
        <taxon>Eukaryota</taxon>
        <taxon>Metazoa</taxon>
        <taxon>Chordata</taxon>
        <taxon>Craniata</taxon>
        <taxon>Vertebrata</taxon>
        <taxon>Euteleostomi</taxon>
        <taxon>Actinopterygii</taxon>
        <taxon>Neopterygii</taxon>
        <taxon>Teleostei</taxon>
        <taxon>Ostariophysi</taxon>
        <taxon>Cypriniformes</taxon>
        <taxon>Cyprinidae</taxon>
        <taxon>Labeoninae</taxon>
        <taxon>Labeonini</taxon>
        <taxon>Labeo</taxon>
    </lineage>
</organism>
<protein>
    <submittedName>
        <fullName evidence="4">Gag-Pol polyprotein</fullName>
    </submittedName>
</protein>
<accession>A0ABQ8LB99</accession>
<dbReference type="InterPro" id="IPR001878">
    <property type="entry name" value="Znf_CCHC"/>
</dbReference>
<keyword evidence="1" id="KW-0863">Zinc-finger</keyword>
<comment type="caution">
    <text evidence="4">The sequence shown here is derived from an EMBL/GenBank/DDBJ whole genome shotgun (WGS) entry which is preliminary data.</text>
</comment>
<dbReference type="PANTHER" id="PTHR37984:SF13">
    <property type="entry name" value="RIBONUCLEASE H"/>
    <property type="match status" value="1"/>
</dbReference>
<feature type="domain" description="CCHC-type" evidence="3">
    <location>
        <begin position="161"/>
        <end position="175"/>
    </location>
</feature>
<gene>
    <name evidence="4" type="ORF">H4Q32_026052</name>
</gene>
<dbReference type="PROSITE" id="PS50158">
    <property type="entry name" value="ZF_CCHC"/>
    <property type="match status" value="1"/>
</dbReference>
<keyword evidence="1" id="KW-0862">Zinc</keyword>
<feature type="region of interest" description="Disordered" evidence="2">
    <location>
        <begin position="184"/>
        <end position="223"/>
    </location>
</feature>
<sequence>MATIGHIDTFDEVFEQWTTYIERFEHFTNANDIEEEKRVLVLLSIMGTKTYSLLRNLIAPAKPEQKTYQEIVTTLTEHFSPKPLIIAERFRFHKHNQEEGETVAVEISVATETIARKAQQLSTSLKVNAIHVSSPKQRHNCKRCGKTNHTDEDCWYKDKNCHSCGKKGHIRHVCRTKRDFEKERKHEKKFKPYKRQNKSDKRRVHHLDAGEKQSGESSTDTEKEMSLYMITKREQLAHICITPEIEGKMIEMELDTGAAVLIISREKYANDL</sequence>
<dbReference type="PANTHER" id="PTHR37984">
    <property type="entry name" value="PROTEIN CBG26694"/>
    <property type="match status" value="1"/>
</dbReference>
<dbReference type="SUPFAM" id="SSF57756">
    <property type="entry name" value="Retrovirus zinc finger-like domains"/>
    <property type="match status" value="1"/>
</dbReference>
<dbReference type="Gene3D" id="4.10.60.10">
    <property type="entry name" value="Zinc finger, CCHC-type"/>
    <property type="match status" value="1"/>
</dbReference>
<dbReference type="Proteomes" id="UP000830375">
    <property type="component" value="Unassembled WGS sequence"/>
</dbReference>
<keyword evidence="5" id="KW-1185">Reference proteome</keyword>
<evidence type="ECO:0000313" key="5">
    <source>
        <dbReference type="Proteomes" id="UP000830375"/>
    </source>
</evidence>
<feature type="compositionally biased region" description="Basic residues" evidence="2">
    <location>
        <begin position="185"/>
        <end position="205"/>
    </location>
</feature>
<evidence type="ECO:0000256" key="1">
    <source>
        <dbReference type="PROSITE-ProRule" id="PRU00047"/>
    </source>
</evidence>
<evidence type="ECO:0000256" key="2">
    <source>
        <dbReference type="SAM" id="MobiDB-lite"/>
    </source>
</evidence>
<name>A0ABQ8LB99_LABRO</name>
<dbReference type="InterPro" id="IPR050951">
    <property type="entry name" value="Retrovirus_Pol_polyprotein"/>
</dbReference>
<dbReference type="EMBL" id="JACTAM010000054">
    <property type="protein sequence ID" value="KAI2647975.1"/>
    <property type="molecule type" value="Genomic_DNA"/>
</dbReference>